<protein>
    <recommendedName>
        <fullName evidence="2">cysteine-S-conjugate beta-lyase</fullName>
        <ecNumber evidence="2">4.4.1.13</ecNumber>
    </recommendedName>
</protein>
<keyword evidence="7" id="KW-0808">Transferase</keyword>
<dbReference type="GO" id="GO:0008483">
    <property type="term" value="F:transaminase activity"/>
    <property type="evidence" value="ECO:0007669"/>
    <property type="project" value="UniProtKB-KW"/>
</dbReference>
<dbReference type="InterPro" id="IPR015421">
    <property type="entry name" value="PyrdxlP-dep_Trfase_major"/>
</dbReference>
<comment type="caution">
    <text evidence="7">The sequence shown here is derived from an EMBL/GenBank/DDBJ whole genome shotgun (WGS) entry which is preliminary data.</text>
</comment>
<keyword evidence="4" id="KW-0456">Lyase</keyword>
<evidence type="ECO:0000256" key="1">
    <source>
        <dbReference type="ARBA" id="ARBA00001933"/>
    </source>
</evidence>
<dbReference type="InterPro" id="IPR015422">
    <property type="entry name" value="PyrdxlP-dep_Trfase_small"/>
</dbReference>
<dbReference type="InterPro" id="IPR015424">
    <property type="entry name" value="PyrdxlP-dep_Trfase"/>
</dbReference>
<evidence type="ECO:0000256" key="4">
    <source>
        <dbReference type="ARBA" id="ARBA00023239"/>
    </source>
</evidence>
<dbReference type="SUPFAM" id="SSF53383">
    <property type="entry name" value="PLP-dependent transferases"/>
    <property type="match status" value="1"/>
</dbReference>
<dbReference type="Pfam" id="PF00155">
    <property type="entry name" value="Aminotran_1_2"/>
    <property type="match status" value="1"/>
</dbReference>
<keyword evidence="3" id="KW-0663">Pyridoxal phosphate</keyword>
<gene>
    <name evidence="7" type="ORF">FYJ52_03790</name>
</gene>
<evidence type="ECO:0000256" key="5">
    <source>
        <dbReference type="ARBA" id="ARBA00037974"/>
    </source>
</evidence>
<organism evidence="7 8">
    <name type="scientific">Pseudoramibacter porci</name>
    <dbReference type="NCBI Taxonomy" id="2606631"/>
    <lineage>
        <taxon>Bacteria</taxon>
        <taxon>Bacillati</taxon>
        <taxon>Bacillota</taxon>
        <taxon>Clostridia</taxon>
        <taxon>Eubacteriales</taxon>
        <taxon>Eubacteriaceae</taxon>
        <taxon>Pseudoramibacter</taxon>
    </lineage>
</organism>
<dbReference type="Proteomes" id="UP000461754">
    <property type="component" value="Unassembled WGS sequence"/>
</dbReference>
<evidence type="ECO:0000256" key="3">
    <source>
        <dbReference type="ARBA" id="ARBA00022898"/>
    </source>
</evidence>
<dbReference type="InterPro" id="IPR051798">
    <property type="entry name" value="Class-II_PLP-Dep_Aminotrans"/>
</dbReference>
<feature type="domain" description="Aminotransferase class I/classII large" evidence="6">
    <location>
        <begin position="54"/>
        <end position="394"/>
    </location>
</feature>
<dbReference type="Gene3D" id="3.90.1150.10">
    <property type="entry name" value="Aspartate Aminotransferase, domain 1"/>
    <property type="match status" value="1"/>
</dbReference>
<dbReference type="InterPro" id="IPR004839">
    <property type="entry name" value="Aminotransferase_I/II_large"/>
</dbReference>
<sequence>MQYDFETVLDRRGQDAMAVDAVGSEALKGFSPSAPKPGFDVIPMWVADMNFPTARSIQDAIIARAKHPAFGYFAPSDAYYQAIIDWHKRKGVDDLTKDVITYENGVLGGIVSTLKVFAAPGDAVLLHSPTYMGFTNCVRQNGYRIVHSPLKRDGNGVWRMDPEDMEKKIRAHHIHVAIFCNPFNPCGRVWTKAELAEALAVCEANNVFVIADEIWSDLLMNGHTYTPVQSVNTWAKTHTAAFYAPSKTFNLAGLIGSYSVIYNETVRQRVRAIGQKTVYNAMNVLSEHALIGAYSDEGADWLGQLLPVLSRNVNFACDFVDAHFDGVTAFRSEGTYMLLLDCTAWLDKHGMTQKALLQKGWDVGVGWQDGGLFEAPTSIRLNLASPTHRIEEAFRRMDRYVFNA</sequence>
<evidence type="ECO:0000256" key="2">
    <source>
        <dbReference type="ARBA" id="ARBA00012224"/>
    </source>
</evidence>
<keyword evidence="7" id="KW-0032">Aminotransferase</keyword>
<dbReference type="AlphaFoldDB" id="A0A7X2T9M2"/>
<evidence type="ECO:0000313" key="8">
    <source>
        <dbReference type="Proteomes" id="UP000461754"/>
    </source>
</evidence>
<evidence type="ECO:0000313" key="7">
    <source>
        <dbReference type="EMBL" id="MSS19537.1"/>
    </source>
</evidence>
<dbReference type="GO" id="GO:0047804">
    <property type="term" value="F:cysteine-S-conjugate beta-lyase activity"/>
    <property type="evidence" value="ECO:0007669"/>
    <property type="project" value="UniProtKB-EC"/>
</dbReference>
<proteinExistence type="inferred from homology"/>
<keyword evidence="8" id="KW-1185">Reference proteome</keyword>
<reference evidence="7 8" key="1">
    <citation type="submission" date="2019-08" db="EMBL/GenBank/DDBJ databases">
        <title>In-depth cultivation of the pig gut microbiome towards novel bacterial diversity and tailored functional studies.</title>
        <authorList>
            <person name="Wylensek D."/>
            <person name="Hitch T.C.A."/>
            <person name="Clavel T."/>
        </authorList>
    </citation>
    <scope>NUCLEOTIDE SEQUENCE [LARGE SCALE GENOMIC DNA]</scope>
    <source>
        <strain evidence="7 8">RF-744-FAT-4</strain>
    </source>
</reference>
<evidence type="ECO:0000259" key="6">
    <source>
        <dbReference type="Pfam" id="PF00155"/>
    </source>
</evidence>
<dbReference type="EC" id="4.4.1.13" evidence="2"/>
<accession>A0A7X2T9M2</accession>
<dbReference type="CDD" id="cd00609">
    <property type="entry name" value="AAT_like"/>
    <property type="match status" value="1"/>
</dbReference>
<dbReference type="GO" id="GO:0030170">
    <property type="term" value="F:pyridoxal phosphate binding"/>
    <property type="evidence" value="ECO:0007669"/>
    <property type="project" value="InterPro"/>
</dbReference>
<name>A0A7X2T9M2_9FIRM</name>
<dbReference type="Gene3D" id="3.40.640.10">
    <property type="entry name" value="Type I PLP-dependent aspartate aminotransferase-like (Major domain)"/>
    <property type="match status" value="1"/>
</dbReference>
<comment type="similarity">
    <text evidence="5">Belongs to the class-II pyridoxal-phosphate-dependent aminotransferase family. MalY/PatB cystathionine beta-lyase subfamily.</text>
</comment>
<dbReference type="RefSeq" id="WP_154575938.1">
    <property type="nucleotide sequence ID" value="NZ_VUMO01000003.1"/>
</dbReference>
<comment type="cofactor">
    <cofactor evidence="1">
        <name>pyridoxal 5'-phosphate</name>
        <dbReference type="ChEBI" id="CHEBI:597326"/>
    </cofactor>
</comment>
<dbReference type="PANTHER" id="PTHR43525">
    <property type="entry name" value="PROTEIN MALY"/>
    <property type="match status" value="1"/>
</dbReference>
<dbReference type="EMBL" id="VUMO01000003">
    <property type="protein sequence ID" value="MSS19537.1"/>
    <property type="molecule type" value="Genomic_DNA"/>
</dbReference>
<dbReference type="PANTHER" id="PTHR43525:SF1">
    <property type="entry name" value="PROTEIN MALY"/>
    <property type="match status" value="1"/>
</dbReference>